<evidence type="ECO:0008006" key="3">
    <source>
        <dbReference type="Google" id="ProtNLM"/>
    </source>
</evidence>
<name>S8BRR8_DACHA</name>
<dbReference type="HOGENOM" id="CLU_1447623_0_0_1"/>
<dbReference type="OrthoDB" id="2942798at2759"/>
<dbReference type="PANTHER" id="PTHR37171:SF1">
    <property type="entry name" value="SERINE_THREONINE-PROTEIN KINASE YRZF-RELATED"/>
    <property type="match status" value="1"/>
</dbReference>
<comment type="caution">
    <text evidence="1">The sequence shown here is derived from an EMBL/GenBank/DDBJ whole genome shotgun (WGS) entry which is preliminary data.</text>
</comment>
<gene>
    <name evidence="1" type="ORF">H072_3922</name>
</gene>
<evidence type="ECO:0000313" key="1">
    <source>
        <dbReference type="EMBL" id="EPS42183.1"/>
    </source>
</evidence>
<dbReference type="SUPFAM" id="SSF56112">
    <property type="entry name" value="Protein kinase-like (PK-like)"/>
    <property type="match status" value="1"/>
</dbReference>
<dbReference type="Gene3D" id="1.10.510.10">
    <property type="entry name" value="Transferase(Phosphotransferase) domain 1"/>
    <property type="match status" value="1"/>
</dbReference>
<dbReference type="EMBL" id="AQGS01000129">
    <property type="protein sequence ID" value="EPS42183.1"/>
    <property type="molecule type" value="Genomic_DNA"/>
</dbReference>
<keyword evidence="2" id="KW-1185">Reference proteome</keyword>
<reference evidence="2" key="2">
    <citation type="submission" date="2013-04" db="EMBL/GenBank/DDBJ databases">
        <title>Genomic mechanisms accounting for the adaptation to parasitism in nematode-trapping fungi.</title>
        <authorList>
            <person name="Ahren D.G."/>
        </authorList>
    </citation>
    <scope>NUCLEOTIDE SEQUENCE [LARGE SCALE GENOMIC DNA]</scope>
    <source>
        <strain evidence="2">CBS 200.50</strain>
    </source>
</reference>
<reference evidence="1 2" key="1">
    <citation type="journal article" date="2013" name="PLoS Genet.">
        <title>Genomic mechanisms accounting for the adaptation to parasitism in nematode-trapping fungi.</title>
        <authorList>
            <person name="Meerupati T."/>
            <person name="Andersson K.M."/>
            <person name="Friman E."/>
            <person name="Kumar D."/>
            <person name="Tunlid A."/>
            <person name="Ahren D."/>
        </authorList>
    </citation>
    <scope>NUCLEOTIDE SEQUENCE [LARGE SCALE GENOMIC DNA]</scope>
    <source>
        <strain evidence="1 2">CBS 200.50</strain>
    </source>
</reference>
<dbReference type="AlphaFoldDB" id="S8BRR8"/>
<dbReference type="InterPro" id="IPR052396">
    <property type="entry name" value="Meiotic_Drive_Suppr_Kinase"/>
</dbReference>
<protein>
    <recommendedName>
        <fullName evidence="3">Protein kinase domain-containing protein</fullName>
    </recommendedName>
</protein>
<dbReference type="PANTHER" id="PTHR37171">
    <property type="entry name" value="SERINE/THREONINE-PROTEIN KINASE YRZF-RELATED"/>
    <property type="match status" value="1"/>
</dbReference>
<accession>S8BRR8</accession>
<sequence length="187" mass="21002">MTVQGTWDDSITVPWEKAIIKLGDVIGKDNTAVVRGEVVPDKKDKKITFQSFTAVIKIYDMKNAQNNRRANDEIAAYGKLEKLQGMFIPRLYAAGTVWNMLKVLVLEDCGQGANEVSMTTNHCDKVRAAVGPLHMENVVHGDIELDNFAILGERVRLIDLERCKPGNRNEIQREKNDVQYMLKGLGD</sequence>
<proteinExistence type="predicted"/>
<evidence type="ECO:0000313" key="2">
    <source>
        <dbReference type="Proteomes" id="UP000015100"/>
    </source>
</evidence>
<organism evidence="1 2">
    <name type="scientific">Dactylellina haptotyla (strain CBS 200.50)</name>
    <name type="common">Nematode-trapping fungus</name>
    <name type="synonym">Monacrosporium haptotylum</name>
    <dbReference type="NCBI Taxonomy" id="1284197"/>
    <lineage>
        <taxon>Eukaryota</taxon>
        <taxon>Fungi</taxon>
        <taxon>Dikarya</taxon>
        <taxon>Ascomycota</taxon>
        <taxon>Pezizomycotina</taxon>
        <taxon>Orbiliomycetes</taxon>
        <taxon>Orbiliales</taxon>
        <taxon>Orbiliaceae</taxon>
        <taxon>Dactylellina</taxon>
    </lineage>
</organism>
<dbReference type="InterPro" id="IPR011009">
    <property type="entry name" value="Kinase-like_dom_sf"/>
</dbReference>
<dbReference type="Proteomes" id="UP000015100">
    <property type="component" value="Unassembled WGS sequence"/>
</dbReference>